<dbReference type="SUPFAM" id="SSF101941">
    <property type="entry name" value="NAC domain"/>
    <property type="match status" value="1"/>
</dbReference>
<comment type="caution">
    <text evidence="8">The sequence shown here is derived from an EMBL/GenBank/DDBJ whole genome shotgun (WGS) entry which is preliminary data.</text>
</comment>
<dbReference type="GO" id="GO:0006355">
    <property type="term" value="P:regulation of DNA-templated transcription"/>
    <property type="evidence" value="ECO:0007669"/>
    <property type="project" value="InterPro"/>
</dbReference>
<evidence type="ECO:0000256" key="3">
    <source>
        <dbReference type="ARBA" id="ARBA00023125"/>
    </source>
</evidence>
<keyword evidence="9" id="KW-1185">Reference proteome</keyword>
<evidence type="ECO:0000256" key="4">
    <source>
        <dbReference type="ARBA" id="ARBA00023163"/>
    </source>
</evidence>
<evidence type="ECO:0000259" key="7">
    <source>
        <dbReference type="PROSITE" id="PS51005"/>
    </source>
</evidence>
<dbReference type="InterPro" id="IPR036093">
    <property type="entry name" value="NAC_dom_sf"/>
</dbReference>
<comment type="subcellular location">
    <subcellularLocation>
        <location evidence="1">Nucleus</location>
    </subcellularLocation>
</comment>
<evidence type="ECO:0000256" key="6">
    <source>
        <dbReference type="SAM" id="MobiDB-lite"/>
    </source>
</evidence>
<evidence type="ECO:0000313" key="9">
    <source>
        <dbReference type="Proteomes" id="UP001179952"/>
    </source>
</evidence>
<keyword evidence="2" id="KW-0805">Transcription regulation</keyword>
<proteinExistence type="predicted"/>
<dbReference type="EMBL" id="JAUJYN010000003">
    <property type="protein sequence ID" value="KAK1275488.1"/>
    <property type="molecule type" value="Genomic_DNA"/>
</dbReference>
<dbReference type="GO" id="GO:0003677">
    <property type="term" value="F:DNA binding"/>
    <property type="evidence" value="ECO:0007669"/>
    <property type="project" value="UniProtKB-KW"/>
</dbReference>
<dbReference type="FunFam" id="2.170.150.80:FF:000002">
    <property type="entry name" value="Nac domain-containing protein 86"/>
    <property type="match status" value="1"/>
</dbReference>
<sequence>MSVPSMTMVGTLLPPGFRFHPTDVELVRHYLRRKVMGKPILCEAVSEVELYKFAPWDLPDKSCLQSRDLEWYFFCPRDRKYTNSSRANRATDIGYWKTTGKDRCITHNSRTIGMKRTLVFHEGRAPRAARTDWVMHEYRLEDEELLGAGYSQDSYVLCKIFKKSGPGPKNGEQYGAPYNDEDWDDEVVNDSSISFPCLISSVPEPSDSVDALLQNSSVGCEDQCGPLLEPSDPQQSENPGLGPLGDEDLIDVTELLKDLSEDDVILFGLSKESDALDLPGNYIAASDFNASDASDIYDGLEDLSRQRDSLANMYPLDCMENETSLQKVRGASSGCFLEMIDLEIPCEGKISGHGIPDQPYGYHVNTESMSGFGIPSFSFGSMGTPFPETNDTYSLLLEGNNIFASDFSPIPENAQGQVTGTLVSGKGRGADLPLGNLSFLVQGLL</sequence>
<evidence type="ECO:0000256" key="1">
    <source>
        <dbReference type="ARBA" id="ARBA00004123"/>
    </source>
</evidence>
<dbReference type="Pfam" id="PF02365">
    <property type="entry name" value="NAM"/>
    <property type="match status" value="1"/>
</dbReference>
<dbReference type="GO" id="GO:0005634">
    <property type="term" value="C:nucleus"/>
    <property type="evidence" value="ECO:0007669"/>
    <property type="project" value="UniProtKB-SubCell"/>
</dbReference>
<dbReference type="PANTHER" id="PTHR31744:SF210">
    <property type="entry name" value="NAC DOMAIN-CONTAINING PROTEIN 86-LIKE"/>
    <property type="match status" value="1"/>
</dbReference>
<protein>
    <submittedName>
        <fullName evidence="8">NAC domain-containing protein 78</fullName>
    </submittedName>
</protein>
<evidence type="ECO:0000256" key="2">
    <source>
        <dbReference type="ARBA" id="ARBA00023015"/>
    </source>
</evidence>
<dbReference type="Proteomes" id="UP001179952">
    <property type="component" value="Unassembled WGS sequence"/>
</dbReference>
<keyword evidence="4" id="KW-0804">Transcription</keyword>
<keyword evidence="3" id="KW-0238">DNA-binding</keyword>
<evidence type="ECO:0000313" key="8">
    <source>
        <dbReference type="EMBL" id="KAK1275488.1"/>
    </source>
</evidence>
<gene>
    <name evidence="8" type="ORF">QJS04_geneDACA010049</name>
</gene>
<keyword evidence="5" id="KW-0539">Nucleus</keyword>
<name>A0AAV9BFE3_ACOGR</name>
<accession>A0AAV9BFE3</accession>
<dbReference type="InterPro" id="IPR003441">
    <property type="entry name" value="NAC-dom"/>
</dbReference>
<dbReference type="PROSITE" id="PS51005">
    <property type="entry name" value="NAC"/>
    <property type="match status" value="1"/>
</dbReference>
<feature type="region of interest" description="Disordered" evidence="6">
    <location>
        <begin position="222"/>
        <end position="246"/>
    </location>
</feature>
<dbReference type="PANTHER" id="PTHR31744">
    <property type="entry name" value="PROTEIN CUP-SHAPED COTYLEDON 2-RELATED"/>
    <property type="match status" value="1"/>
</dbReference>
<reference evidence="8" key="2">
    <citation type="submission" date="2023-06" db="EMBL/GenBank/DDBJ databases">
        <authorList>
            <person name="Ma L."/>
            <person name="Liu K.-W."/>
            <person name="Li Z."/>
            <person name="Hsiao Y.-Y."/>
            <person name="Qi Y."/>
            <person name="Fu T."/>
            <person name="Tang G."/>
            <person name="Zhang D."/>
            <person name="Sun W.-H."/>
            <person name="Liu D.-K."/>
            <person name="Li Y."/>
            <person name="Chen G.-Z."/>
            <person name="Liu X.-D."/>
            <person name="Liao X.-Y."/>
            <person name="Jiang Y.-T."/>
            <person name="Yu X."/>
            <person name="Hao Y."/>
            <person name="Huang J."/>
            <person name="Zhao X.-W."/>
            <person name="Ke S."/>
            <person name="Chen Y.-Y."/>
            <person name="Wu W.-L."/>
            <person name="Hsu J.-L."/>
            <person name="Lin Y.-F."/>
            <person name="Huang M.-D."/>
            <person name="Li C.-Y."/>
            <person name="Huang L."/>
            <person name="Wang Z.-W."/>
            <person name="Zhao X."/>
            <person name="Zhong W.-Y."/>
            <person name="Peng D.-H."/>
            <person name="Ahmad S."/>
            <person name="Lan S."/>
            <person name="Zhang J.-S."/>
            <person name="Tsai W.-C."/>
            <person name="Van De Peer Y."/>
            <person name="Liu Z.-J."/>
        </authorList>
    </citation>
    <scope>NUCLEOTIDE SEQUENCE</scope>
    <source>
        <strain evidence="8">SCP</strain>
        <tissue evidence="8">Leaves</tissue>
    </source>
</reference>
<evidence type="ECO:0000256" key="5">
    <source>
        <dbReference type="ARBA" id="ARBA00023242"/>
    </source>
</evidence>
<reference evidence="8" key="1">
    <citation type="journal article" date="2023" name="Nat. Commun.">
        <title>Diploid and tetraploid genomes of Acorus and the evolution of monocots.</title>
        <authorList>
            <person name="Ma L."/>
            <person name="Liu K.W."/>
            <person name="Li Z."/>
            <person name="Hsiao Y.Y."/>
            <person name="Qi Y."/>
            <person name="Fu T."/>
            <person name="Tang G.D."/>
            <person name="Zhang D."/>
            <person name="Sun W.H."/>
            <person name="Liu D.K."/>
            <person name="Li Y."/>
            <person name="Chen G.Z."/>
            <person name="Liu X.D."/>
            <person name="Liao X.Y."/>
            <person name="Jiang Y.T."/>
            <person name="Yu X."/>
            <person name="Hao Y."/>
            <person name="Huang J."/>
            <person name="Zhao X.W."/>
            <person name="Ke S."/>
            <person name="Chen Y.Y."/>
            <person name="Wu W.L."/>
            <person name="Hsu J.L."/>
            <person name="Lin Y.F."/>
            <person name="Huang M.D."/>
            <person name="Li C.Y."/>
            <person name="Huang L."/>
            <person name="Wang Z.W."/>
            <person name="Zhao X."/>
            <person name="Zhong W.Y."/>
            <person name="Peng D.H."/>
            <person name="Ahmad S."/>
            <person name="Lan S."/>
            <person name="Zhang J.S."/>
            <person name="Tsai W.C."/>
            <person name="Van de Peer Y."/>
            <person name="Liu Z.J."/>
        </authorList>
    </citation>
    <scope>NUCLEOTIDE SEQUENCE</scope>
    <source>
        <strain evidence="8">SCP</strain>
    </source>
</reference>
<feature type="domain" description="NAC" evidence="7">
    <location>
        <begin position="13"/>
        <end position="163"/>
    </location>
</feature>
<organism evidence="8 9">
    <name type="scientific">Acorus gramineus</name>
    <name type="common">Dwarf sweet flag</name>
    <dbReference type="NCBI Taxonomy" id="55184"/>
    <lineage>
        <taxon>Eukaryota</taxon>
        <taxon>Viridiplantae</taxon>
        <taxon>Streptophyta</taxon>
        <taxon>Embryophyta</taxon>
        <taxon>Tracheophyta</taxon>
        <taxon>Spermatophyta</taxon>
        <taxon>Magnoliopsida</taxon>
        <taxon>Liliopsida</taxon>
        <taxon>Acoraceae</taxon>
        <taxon>Acorus</taxon>
    </lineage>
</organism>
<dbReference type="Gene3D" id="2.170.150.80">
    <property type="entry name" value="NAC domain"/>
    <property type="match status" value="1"/>
</dbReference>
<dbReference type="AlphaFoldDB" id="A0AAV9BFE3"/>